<dbReference type="PROSITE" id="PS50011">
    <property type="entry name" value="PROTEIN_KINASE_DOM"/>
    <property type="match status" value="1"/>
</dbReference>
<protein>
    <submittedName>
        <fullName evidence="9">Kinase-like protein</fullName>
    </submittedName>
</protein>
<dbReference type="GO" id="GO:0007094">
    <property type="term" value="P:mitotic spindle assembly checkpoint signaling"/>
    <property type="evidence" value="ECO:0007669"/>
    <property type="project" value="TreeGrafter"/>
</dbReference>
<feature type="region of interest" description="Disordered" evidence="7">
    <location>
        <begin position="1"/>
        <end position="458"/>
    </location>
</feature>
<feature type="compositionally biased region" description="Basic and acidic residues" evidence="7">
    <location>
        <begin position="229"/>
        <end position="239"/>
    </location>
</feature>
<dbReference type="SMART" id="SM00220">
    <property type="entry name" value="S_TKc"/>
    <property type="match status" value="1"/>
</dbReference>
<keyword evidence="1" id="KW-0723">Serine/threonine-protein kinase</keyword>
<evidence type="ECO:0000256" key="7">
    <source>
        <dbReference type="SAM" id="MobiDB-lite"/>
    </source>
</evidence>
<feature type="compositionally biased region" description="Polar residues" evidence="7">
    <location>
        <begin position="124"/>
        <end position="134"/>
    </location>
</feature>
<dbReference type="AlphaFoldDB" id="A0A6A6H0G7"/>
<feature type="compositionally biased region" description="Low complexity" evidence="7">
    <location>
        <begin position="191"/>
        <end position="205"/>
    </location>
</feature>
<dbReference type="GO" id="GO:0033316">
    <property type="term" value="P:meiotic spindle assembly checkpoint signaling"/>
    <property type="evidence" value="ECO:0007669"/>
    <property type="project" value="TreeGrafter"/>
</dbReference>
<evidence type="ECO:0000259" key="8">
    <source>
        <dbReference type="PROSITE" id="PS50011"/>
    </source>
</evidence>
<evidence type="ECO:0000256" key="2">
    <source>
        <dbReference type="ARBA" id="ARBA00022679"/>
    </source>
</evidence>
<dbReference type="PROSITE" id="PS00108">
    <property type="entry name" value="PROTEIN_KINASE_ST"/>
    <property type="match status" value="1"/>
</dbReference>
<dbReference type="CDD" id="cd14131">
    <property type="entry name" value="PKc_Mps1"/>
    <property type="match status" value="1"/>
</dbReference>
<keyword evidence="2" id="KW-0808">Transferase</keyword>
<dbReference type="GO" id="GO:0004712">
    <property type="term" value="F:protein serine/threonine/tyrosine kinase activity"/>
    <property type="evidence" value="ECO:0007669"/>
    <property type="project" value="TreeGrafter"/>
</dbReference>
<evidence type="ECO:0000256" key="3">
    <source>
        <dbReference type="ARBA" id="ARBA00022741"/>
    </source>
</evidence>
<organism evidence="9 10">
    <name type="scientific">Viridothelium virens</name>
    <name type="common">Speckled blister lichen</name>
    <name type="synonym">Trypethelium virens</name>
    <dbReference type="NCBI Taxonomy" id="1048519"/>
    <lineage>
        <taxon>Eukaryota</taxon>
        <taxon>Fungi</taxon>
        <taxon>Dikarya</taxon>
        <taxon>Ascomycota</taxon>
        <taxon>Pezizomycotina</taxon>
        <taxon>Dothideomycetes</taxon>
        <taxon>Dothideomycetes incertae sedis</taxon>
        <taxon>Trypetheliales</taxon>
        <taxon>Trypetheliaceae</taxon>
        <taxon>Viridothelium</taxon>
    </lineage>
</organism>
<dbReference type="GO" id="GO:0098813">
    <property type="term" value="P:nuclear chromosome segregation"/>
    <property type="evidence" value="ECO:0007669"/>
    <property type="project" value="UniProtKB-ARBA"/>
</dbReference>
<keyword evidence="5 6" id="KW-0067">ATP-binding</keyword>
<dbReference type="Pfam" id="PF00069">
    <property type="entry name" value="Pkinase"/>
    <property type="match status" value="1"/>
</dbReference>
<evidence type="ECO:0000256" key="5">
    <source>
        <dbReference type="ARBA" id="ARBA00022840"/>
    </source>
</evidence>
<dbReference type="InterPro" id="IPR008271">
    <property type="entry name" value="Ser/Thr_kinase_AS"/>
</dbReference>
<dbReference type="GO" id="GO:0005634">
    <property type="term" value="C:nucleus"/>
    <property type="evidence" value="ECO:0007669"/>
    <property type="project" value="TreeGrafter"/>
</dbReference>
<dbReference type="EMBL" id="ML991825">
    <property type="protein sequence ID" value="KAF2231574.1"/>
    <property type="molecule type" value="Genomic_DNA"/>
</dbReference>
<dbReference type="FunFam" id="3.30.200.20:FF:000131">
    <property type="entry name" value="Dual specificity protein kinase TTK"/>
    <property type="match status" value="1"/>
</dbReference>
<dbReference type="InterPro" id="IPR011009">
    <property type="entry name" value="Kinase-like_dom_sf"/>
</dbReference>
<evidence type="ECO:0000313" key="10">
    <source>
        <dbReference type="Proteomes" id="UP000800092"/>
    </source>
</evidence>
<feature type="compositionally biased region" description="Polar residues" evidence="7">
    <location>
        <begin position="1"/>
        <end position="14"/>
    </location>
</feature>
<feature type="compositionally biased region" description="Low complexity" evidence="7">
    <location>
        <begin position="139"/>
        <end position="168"/>
    </location>
</feature>
<dbReference type="SUPFAM" id="SSF56112">
    <property type="entry name" value="Protein kinase-like (PK-like)"/>
    <property type="match status" value="1"/>
</dbReference>
<dbReference type="GO" id="GO:0005524">
    <property type="term" value="F:ATP binding"/>
    <property type="evidence" value="ECO:0007669"/>
    <property type="project" value="UniProtKB-UniRule"/>
</dbReference>
<dbReference type="Proteomes" id="UP000800092">
    <property type="component" value="Unassembled WGS sequence"/>
</dbReference>
<feature type="compositionally biased region" description="Polar residues" evidence="7">
    <location>
        <begin position="206"/>
        <end position="228"/>
    </location>
</feature>
<name>A0A6A6H0G7_VIRVR</name>
<accession>A0A6A6H0G7</accession>
<dbReference type="GO" id="GO:0004674">
    <property type="term" value="F:protein serine/threonine kinase activity"/>
    <property type="evidence" value="ECO:0007669"/>
    <property type="project" value="UniProtKB-KW"/>
</dbReference>
<dbReference type="PANTHER" id="PTHR22974:SF21">
    <property type="entry name" value="DUAL SPECIFICITY PROTEIN KINASE TTK"/>
    <property type="match status" value="1"/>
</dbReference>
<feature type="compositionally biased region" description="Basic and acidic residues" evidence="7">
    <location>
        <begin position="399"/>
        <end position="425"/>
    </location>
</feature>
<evidence type="ECO:0000256" key="6">
    <source>
        <dbReference type="PROSITE-ProRule" id="PRU10141"/>
    </source>
</evidence>
<feature type="compositionally biased region" description="Basic and acidic residues" evidence="7">
    <location>
        <begin position="286"/>
        <end position="296"/>
    </location>
</feature>
<reference evidence="9" key="1">
    <citation type="journal article" date="2020" name="Stud. Mycol.">
        <title>101 Dothideomycetes genomes: a test case for predicting lifestyles and emergence of pathogens.</title>
        <authorList>
            <person name="Haridas S."/>
            <person name="Albert R."/>
            <person name="Binder M."/>
            <person name="Bloem J."/>
            <person name="Labutti K."/>
            <person name="Salamov A."/>
            <person name="Andreopoulos B."/>
            <person name="Baker S."/>
            <person name="Barry K."/>
            <person name="Bills G."/>
            <person name="Bluhm B."/>
            <person name="Cannon C."/>
            <person name="Castanera R."/>
            <person name="Culley D."/>
            <person name="Daum C."/>
            <person name="Ezra D."/>
            <person name="Gonzalez J."/>
            <person name="Henrissat B."/>
            <person name="Kuo A."/>
            <person name="Liang C."/>
            <person name="Lipzen A."/>
            <person name="Lutzoni F."/>
            <person name="Magnuson J."/>
            <person name="Mondo S."/>
            <person name="Nolan M."/>
            <person name="Ohm R."/>
            <person name="Pangilinan J."/>
            <person name="Park H.-J."/>
            <person name="Ramirez L."/>
            <person name="Alfaro M."/>
            <person name="Sun H."/>
            <person name="Tritt A."/>
            <person name="Yoshinaga Y."/>
            <person name="Zwiers L.-H."/>
            <person name="Turgeon B."/>
            <person name="Goodwin S."/>
            <person name="Spatafora J."/>
            <person name="Crous P."/>
            <person name="Grigoriev I."/>
        </authorList>
    </citation>
    <scope>NUCLEOTIDE SEQUENCE</scope>
    <source>
        <strain evidence="9">Tuck. ex Michener</strain>
    </source>
</reference>
<sequence>MASLLASQHYNNDSLAHRKIPTRPQLPRQSPWSVLGQSDGFHANAPALQRIDVGGESSDDEVPQPMKFSALTKALLENDGSAAGKSSPVKESPVRQMRAASQPRSADTPSRAPSLRISRRPSPNLLNTSQNSERTSPRVVRVGSAQASGSSRRATSVSGTSTQQTSISRENKLHELVTPAPAPRAIRVGRSRAGSNTSNATSTSRPGSSAGQATGPSGDNARNASASLDRNDTGKEDALNKYTGSAIGRSRQPSAEAGGPPGSMKFKRPMAGSFLRGAPIRRGFRRRDSDENHSPNDEYINLATGGAEDMPHEDPPRARSKERSLSPGINHPPVSVHDFARPPSKADNQRPSGEDSAKPIAAVSEQSRPSTSERAYALPPPRSAISGDKENEPPPTFKRNKDQEFKILGRSEKVAVLSDAEKPRQVADTPVPNRPSSPRRDALAPLSKNTPHRYVPPPPPKMTVLETATAQAGASAVKSKKKRSHVLVNGKAFTLMGKIGKGGSSDVYRVMAENQRMFALKKVKLEDCDEMAVRGYKGEIELLQRLSNVDRVVRLLDWELDEEKQSLSVLMEMGEVDLNRLINSRLNSASTSSSRSDADRPSDNGTPGLDLAFTRFYWREMLCCLDAVHAHDIVHSDLKPANFLLVQGHLKLIDFGIANRIETDITMNVHRESHVGTPNYMSPESIIDTNASVPVQKGMPTGTGAAGKMMKIGKPSDVWSLGCILYQMTYGRPPFAHIPNQVHRIMAITNPNVEISFPERGVGGSWVPHALRSTLRKCLNRDQTKRPTVADLLSERDPFLYPEGYTTTDNKFGQRHDYEAIPISQELLGQVIARVVDRCRDTKRGFPSEEEVRQYPSSFFAKIAEMMERG</sequence>
<dbReference type="PROSITE" id="PS00107">
    <property type="entry name" value="PROTEIN_KINASE_ATP"/>
    <property type="match status" value="1"/>
</dbReference>
<proteinExistence type="predicted"/>
<dbReference type="InterPro" id="IPR027084">
    <property type="entry name" value="Mps1_cat"/>
</dbReference>
<feature type="compositionally biased region" description="Basic and acidic residues" evidence="7">
    <location>
        <begin position="309"/>
        <end position="324"/>
    </location>
</feature>
<feature type="compositionally biased region" description="Polar residues" evidence="7">
    <location>
        <begin position="27"/>
        <end position="36"/>
    </location>
</feature>
<dbReference type="InterPro" id="IPR000719">
    <property type="entry name" value="Prot_kinase_dom"/>
</dbReference>
<keyword evidence="3 6" id="KW-0547">Nucleotide-binding</keyword>
<dbReference type="GO" id="GO:0034501">
    <property type="term" value="P:protein localization to kinetochore"/>
    <property type="evidence" value="ECO:0007669"/>
    <property type="project" value="TreeGrafter"/>
</dbReference>
<feature type="compositionally biased region" description="Polar residues" evidence="7">
    <location>
        <begin position="364"/>
        <end position="373"/>
    </location>
</feature>
<keyword evidence="4 9" id="KW-0418">Kinase</keyword>
<dbReference type="PANTHER" id="PTHR22974">
    <property type="entry name" value="MIXED LINEAGE PROTEIN KINASE"/>
    <property type="match status" value="1"/>
</dbReference>
<dbReference type="Gene3D" id="3.30.200.20">
    <property type="entry name" value="Phosphorylase Kinase, domain 1"/>
    <property type="match status" value="1"/>
</dbReference>
<feature type="binding site" evidence="6">
    <location>
        <position position="521"/>
    </location>
    <ligand>
        <name>ATP</name>
        <dbReference type="ChEBI" id="CHEBI:30616"/>
    </ligand>
</feature>
<keyword evidence="10" id="KW-1185">Reference proteome</keyword>
<feature type="domain" description="Protein kinase" evidence="8">
    <location>
        <begin position="493"/>
        <end position="800"/>
    </location>
</feature>
<dbReference type="Gene3D" id="1.10.510.10">
    <property type="entry name" value="Transferase(Phosphotransferase) domain 1"/>
    <property type="match status" value="1"/>
</dbReference>
<dbReference type="GO" id="GO:0000776">
    <property type="term" value="C:kinetochore"/>
    <property type="evidence" value="ECO:0007669"/>
    <property type="project" value="TreeGrafter"/>
</dbReference>
<evidence type="ECO:0000256" key="4">
    <source>
        <dbReference type="ARBA" id="ARBA00022777"/>
    </source>
</evidence>
<evidence type="ECO:0000313" key="9">
    <source>
        <dbReference type="EMBL" id="KAF2231574.1"/>
    </source>
</evidence>
<evidence type="ECO:0000256" key="1">
    <source>
        <dbReference type="ARBA" id="ARBA00022527"/>
    </source>
</evidence>
<dbReference type="OrthoDB" id="20524at2759"/>
<gene>
    <name evidence="9" type="ORF">EV356DRAFT_451709</name>
</gene>
<dbReference type="InterPro" id="IPR017441">
    <property type="entry name" value="Protein_kinase_ATP_BS"/>
</dbReference>